<evidence type="ECO:0000313" key="8">
    <source>
        <dbReference type="Proteomes" id="UP000000707"/>
    </source>
</evidence>
<evidence type="ECO:0000256" key="1">
    <source>
        <dbReference type="ARBA" id="ARBA00022555"/>
    </source>
</evidence>
<keyword evidence="1 3" id="KW-0820">tRNA-binding</keyword>
<evidence type="ECO:0000313" key="7">
    <source>
        <dbReference type="EMBL" id="EGV61598.1"/>
    </source>
</evidence>
<dbReference type="GO" id="GO:0017102">
    <property type="term" value="C:methionyl glutamyl tRNA synthetase complex"/>
    <property type="evidence" value="ECO:0007669"/>
    <property type="project" value="TreeGrafter"/>
</dbReference>
<dbReference type="Gene3D" id="1.20.1050.10">
    <property type="match status" value="1"/>
</dbReference>
<dbReference type="STRING" id="590646.G3B792"/>
<dbReference type="InterPro" id="IPR036282">
    <property type="entry name" value="Glutathione-S-Trfase_C_sf"/>
</dbReference>
<dbReference type="Pfam" id="PF01588">
    <property type="entry name" value="tRNA_bind"/>
    <property type="match status" value="1"/>
</dbReference>
<feature type="region of interest" description="Disordered" evidence="4">
    <location>
        <begin position="112"/>
        <end position="166"/>
    </location>
</feature>
<dbReference type="SUPFAM" id="SSF50249">
    <property type="entry name" value="Nucleic acid-binding proteins"/>
    <property type="match status" value="1"/>
</dbReference>
<keyword evidence="8" id="KW-1185">Reference proteome</keyword>
<evidence type="ECO:0000256" key="3">
    <source>
        <dbReference type="PROSITE-ProRule" id="PRU00209"/>
    </source>
</evidence>
<dbReference type="Pfam" id="PF21972">
    <property type="entry name" value="Arc1p_N_like"/>
    <property type="match status" value="1"/>
</dbReference>
<protein>
    <submittedName>
        <fullName evidence="7">Nucleic acid-binding protein</fullName>
    </submittedName>
</protein>
<dbReference type="CDD" id="cd02799">
    <property type="entry name" value="tRNA_bind_EMAP-II_like"/>
    <property type="match status" value="1"/>
</dbReference>
<proteinExistence type="predicted"/>
<reference evidence="7 8" key="1">
    <citation type="journal article" date="2011" name="Proc. Natl. Acad. Sci. U.S.A.">
        <title>Comparative genomics of xylose-fermenting fungi for enhanced biofuel production.</title>
        <authorList>
            <person name="Wohlbach D.J."/>
            <person name="Kuo A."/>
            <person name="Sato T.K."/>
            <person name="Potts K.M."/>
            <person name="Salamov A.A."/>
            <person name="LaButti K.M."/>
            <person name="Sun H."/>
            <person name="Clum A."/>
            <person name="Pangilinan J.L."/>
            <person name="Lindquist E.A."/>
            <person name="Lucas S."/>
            <person name="Lapidus A."/>
            <person name="Jin M."/>
            <person name="Gunawan C."/>
            <person name="Balan V."/>
            <person name="Dale B.E."/>
            <person name="Jeffries T.W."/>
            <person name="Zinkel R."/>
            <person name="Barry K.W."/>
            <person name="Grigoriev I.V."/>
            <person name="Gasch A.P."/>
        </authorList>
    </citation>
    <scope>NUCLEOTIDE SEQUENCE [LARGE SCALE GENOMIC DNA]</scope>
    <source>
        <strain evidence="8">ATCC 10573 / BCRC 21748 / CBS 615 / JCM 9827 / NBRC 10315 / NRRL Y-1498 / VKM Y-70</strain>
    </source>
</reference>
<feature type="compositionally biased region" description="Basic and acidic residues" evidence="4">
    <location>
        <begin position="132"/>
        <end position="161"/>
    </location>
</feature>
<keyword evidence="2 3" id="KW-0694">RNA-binding</keyword>
<gene>
    <name evidence="7" type="ORF">CANTEDRAFT_115057</name>
</gene>
<dbReference type="Proteomes" id="UP000000707">
    <property type="component" value="Unassembled WGS sequence"/>
</dbReference>
<dbReference type="eggNOG" id="KOG2241">
    <property type="taxonomic scope" value="Eukaryota"/>
</dbReference>
<dbReference type="PROSITE" id="PS50405">
    <property type="entry name" value="GST_CTER"/>
    <property type="match status" value="1"/>
</dbReference>
<dbReference type="InterPro" id="IPR053836">
    <property type="entry name" value="Arc1-like_N"/>
</dbReference>
<dbReference type="InterPro" id="IPR051270">
    <property type="entry name" value="Tyrosine-tRNA_ligase_regulator"/>
</dbReference>
<name>G3B792_CANTC</name>
<dbReference type="PANTHER" id="PTHR11586">
    <property type="entry name" value="TRNA-AMINOACYLATION COFACTOR ARC1 FAMILY MEMBER"/>
    <property type="match status" value="1"/>
</dbReference>
<evidence type="ECO:0000259" key="6">
    <source>
        <dbReference type="PROSITE" id="PS50886"/>
    </source>
</evidence>
<organism evidence="8">
    <name type="scientific">Candida tenuis (strain ATCC 10573 / BCRC 21748 / CBS 615 / JCM 9827 / NBRC 10315 / NRRL Y-1498 / VKM Y-70)</name>
    <name type="common">Yeast</name>
    <name type="synonym">Yamadazyma tenuis</name>
    <dbReference type="NCBI Taxonomy" id="590646"/>
    <lineage>
        <taxon>Eukaryota</taxon>
        <taxon>Fungi</taxon>
        <taxon>Dikarya</taxon>
        <taxon>Ascomycota</taxon>
        <taxon>Saccharomycotina</taxon>
        <taxon>Pichiomycetes</taxon>
        <taxon>Debaryomycetaceae</taxon>
        <taxon>Yamadazyma</taxon>
    </lineage>
</organism>
<dbReference type="HOGENOM" id="CLU_009710_6_6_1"/>
<dbReference type="InterPro" id="IPR012340">
    <property type="entry name" value="NA-bd_OB-fold"/>
</dbReference>
<dbReference type="PANTHER" id="PTHR11586:SF33">
    <property type="entry name" value="AMINOACYL TRNA SYNTHASE COMPLEX-INTERACTING MULTIFUNCTIONAL PROTEIN 1"/>
    <property type="match status" value="1"/>
</dbReference>
<dbReference type="AlphaFoldDB" id="G3B792"/>
<dbReference type="Gene3D" id="2.40.50.140">
    <property type="entry name" value="Nucleic acid-binding proteins"/>
    <property type="match status" value="1"/>
</dbReference>
<feature type="domain" description="GST C-terminal" evidence="5">
    <location>
        <begin position="1"/>
        <end position="111"/>
    </location>
</feature>
<dbReference type="InterPro" id="IPR002547">
    <property type="entry name" value="tRNA-bd_dom"/>
</dbReference>
<evidence type="ECO:0000256" key="4">
    <source>
        <dbReference type="SAM" id="MobiDB-lite"/>
    </source>
</evidence>
<sequence>MSTLINASKDLTKEQQALASQFSTLSLRVNESDSLVTINDTLRSSTYLLGNELNKVDLTLFDSILPTIKSFKPEDFVNYRHVVRWGDLIQNLTDHKDKFEVNKDLELPREIKEKKKKEDAPKAAPVASTKPEAPKKQDADQKDNKKEVTEEEKKAKADAKKAAKAAKAKANAEKAAAEKAAQKPPSPSLIDFRVGFIQKAIKHPNADSLYVSTIDVGEEEPRTICSGLVKYIPLEQMQQRFVIVVANLKPVAMRGIKSNGMVLCASNPTEVEFPGDKLFFEDFNGTPEKQLNPKKKIFETCQPLFSTTENFEVTYTEEGQEPKKLVNERGELCKNSTLVKAEVK</sequence>
<evidence type="ECO:0000259" key="5">
    <source>
        <dbReference type="PROSITE" id="PS50405"/>
    </source>
</evidence>
<evidence type="ECO:0000256" key="2">
    <source>
        <dbReference type="ARBA" id="ARBA00022884"/>
    </source>
</evidence>
<accession>G3B792</accession>
<dbReference type="GO" id="GO:0000049">
    <property type="term" value="F:tRNA binding"/>
    <property type="evidence" value="ECO:0007669"/>
    <property type="project" value="UniProtKB-UniRule"/>
</dbReference>
<dbReference type="InterPro" id="IPR010987">
    <property type="entry name" value="Glutathione-S-Trfase_C-like"/>
</dbReference>
<feature type="compositionally biased region" description="Basic and acidic residues" evidence="4">
    <location>
        <begin position="112"/>
        <end position="121"/>
    </location>
</feature>
<feature type="domain" description="TRNA-binding" evidence="6">
    <location>
        <begin position="186"/>
        <end position="292"/>
    </location>
</feature>
<dbReference type="SUPFAM" id="SSF47616">
    <property type="entry name" value="GST C-terminal domain-like"/>
    <property type="match status" value="1"/>
</dbReference>
<dbReference type="PROSITE" id="PS50886">
    <property type="entry name" value="TRBD"/>
    <property type="match status" value="1"/>
</dbReference>
<dbReference type="OrthoDB" id="19141at2759"/>
<dbReference type="EMBL" id="GL996527">
    <property type="protein sequence ID" value="EGV61598.1"/>
    <property type="molecule type" value="Genomic_DNA"/>
</dbReference>